<feature type="domain" description="DDB1- and CUL4-associated factor 15 WD40 repeat-containing" evidence="1">
    <location>
        <begin position="62"/>
        <end position="264"/>
    </location>
</feature>
<protein>
    <recommendedName>
        <fullName evidence="1">DDB1- and CUL4-associated factor 15 WD40 repeat-containing domain-containing protein</fullName>
    </recommendedName>
</protein>
<reference evidence="2 3" key="1">
    <citation type="journal article" date="2021" name="BMC Biol.">
        <title>Horizontally acquired antibacterial genes associated with adaptive radiation of ladybird beetles.</title>
        <authorList>
            <person name="Li H.S."/>
            <person name="Tang X.F."/>
            <person name="Huang Y.H."/>
            <person name="Xu Z.Y."/>
            <person name="Chen M.L."/>
            <person name="Du X.Y."/>
            <person name="Qiu B.Y."/>
            <person name="Chen P.T."/>
            <person name="Zhang W."/>
            <person name="Slipinski A."/>
            <person name="Escalona H.E."/>
            <person name="Waterhouse R.M."/>
            <person name="Zwick A."/>
            <person name="Pang H."/>
        </authorList>
    </citation>
    <scope>NUCLEOTIDE SEQUENCE [LARGE SCALE GENOMIC DNA]</scope>
    <source>
        <strain evidence="2">SYSU2018</strain>
    </source>
</reference>
<accession>A0ABD2MNR6</accession>
<organism evidence="2 3">
    <name type="scientific">Cryptolaemus montrouzieri</name>
    <dbReference type="NCBI Taxonomy" id="559131"/>
    <lineage>
        <taxon>Eukaryota</taxon>
        <taxon>Metazoa</taxon>
        <taxon>Ecdysozoa</taxon>
        <taxon>Arthropoda</taxon>
        <taxon>Hexapoda</taxon>
        <taxon>Insecta</taxon>
        <taxon>Pterygota</taxon>
        <taxon>Neoptera</taxon>
        <taxon>Endopterygota</taxon>
        <taxon>Coleoptera</taxon>
        <taxon>Polyphaga</taxon>
        <taxon>Cucujiformia</taxon>
        <taxon>Coccinelloidea</taxon>
        <taxon>Coccinellidae</taxon>
        <taxon>Scymninae</taxon>
        <taxon>Scymnini</taxon>
        <taxon>Cryptolaemus</taxon>
    </lineage>
</organism>
<evidence type="ECO:0000313" key="3">
    <source>
        <dbReference type="Proteomes" id="UP001516400"/>
    </source>
</evidence>
<dbReference type="PANTHER" id="PTHR28541:SF1">
    <property type="entry name" value="DDB1- AND CUL4-ASSOCIATED FACTOR 15"/>
    <property type="match status" value="1"/>
</dbReference>
<keyword evidence="3" id="KW-1185">Reference proteome</keyword>
<evidence type="ECO:0000259" key="1">
    <source>
        <dbReference type="Pfam" id="PF14939"/>
    </source>
</evidence>
<gene>
    <name evidence="2" type="ORF">HHI36_007109</name>
</gene>
<dbReference type="AlphaFoldDB" id="A0ABD2MNR6"/>
<dbReference type="PANTHER" id="PTHR28541">
    <property type="entry name" value="DDB1- AND CUL4-ASSOCIATED FACTOR 15"/>
    <property type="match status" value="1"/>
</dbReference>
<comment type="caution">
    <text evidence="2">The sequence shown here is derived from an EMBL/GenBank/DDBJ whole genome shotgun (WGS) entry which is preliminary data.</text>
</comment>
<dbReference type="Proteomes" id="UP001516400">
    <property type="component" value="Unassembled WGS sequence"/>
</dbReference>
<dbReference type="Pfam" id="PF14939">
    <property type="entry name" value="DCAF15_WD40"/>
    <property type="match status" value="1"/>
</dbReference>
<proteinExistence type="predicted"/>
<dbReference type="InterPro" id="IPR032734">
    <property type="entry name" value="DCAF15_WD40"/>
</dbReference>
<dbReference type="EMBL" id="JABFTP020000021">
    <property type="protein sequence ID" value="KAL3267973.1"/>
    <property type="molecule type" value="Genomic_DNA"/>
</dbReference>
<dbReference type="InterPro" id="IPR038914">
    <property type="entry name" value="DCAF15"/>
</dbReference>
<evidence type="ECO:0000313" key="2">
    <source>
        <dbReference type="EMBL" id="KAL3267973.1"/>
    </source>
</evidence>
<dbReference type="CDD" id="cd20917">
    <property type="entry name" value="DCAF15-NTD"/>
    <property type="match status" value="1"/>
</dbReference>
<name>A0ABD2MNR6_9CUCU</name>
<sequence length="339" mass="38889">MAYSEDTFCDSFSEKSTSLSFENTSDEETDLELTDNSKNINVALHVLNRQIYGRFTKGCKAKTEKVFKNIHPQCRLPLSSLVRTTENMHHVFMGFTICGTYFLSFTEKGVGVEPDILYMLNTSYEYELHLWRFQPGMKLKYLTKYRIFKQLQDCSNVLDNVMFMQFPQDPHKIICYGVVSSNTPMAYMSILTLPSKSCRHCSRTSFSKTEDVVTEGWCAKHGFILHYTFPLSNPSPVFNPHISLAYPDYLVVNTGHYIHILNITTSNPPQNSHVSMNIKDEEKQDSTLMILRVRPQKQLAIISKPTALWMLYWKTSTNTTWKAANVTSRSTNSTSLANL</sequence>